<accession>B8HXN9</accession>
<name>B8HXN9_CYAP4</name>
<dbReference type="eggNOG" id="COG1848">
    <property type="taxonomic scope" value="Bacteria"/>
</dbReference>
<dbReference type="HOGENOM" id="CLU_1861881_0_0_3"/>
<sequence>MKQLVLDAGPLIALFYGKDRDHAICVSGFQQLSRSNTVLLTPIPIMYEVYKWLLQRLGTKQAQQILTTLQASLQPISLSEADFLQMQAIVQSLPGWAGTLEDATVVFTANLYNCPVWTLNYRDLGNFKPLTFWTPNS</sequence>
<organism evidence="2">
    <name type="scientific">Cyanothece sp. (strain PCC 7425 / ATCC 29141)</name>
    <dbReference type="NCBI Taxonomy" id="395961"/>
    <lineage>
        <taxon>Bacteria</taxon>
        <taxon>Bacillati</taxon>
        <taxon>Cyanobacteriota</taxon>
        <taxon>Cyanophyceae</taxon>
        <taxon>Gomontiellales</taxon>
        <taxon>Cyanothecaceae</taxon>
        <taxon>Cyanothece</taxon>
    </lineage>
</organism>
<dbReference type="STRING" id="395961.Cyan7425_4271"/>
<evidence type="ECO:0000313" key="2">
    <source>
        <dbReference type="EMBL" id="ACL46584.1"/>
    </source>
</evidence>
<dbReference type="Pfam" id="PF01850">
    <property type="entry name" value="PIN"/>
    <property type="match status" value="1"/>
</dbReference>
<dbReference type="Gene3D" id="3.40.50.1010">
    <property type="entry name" value="5'-nuclease"/>
    <property type="match status" value="1"/>
</dbReference>
<reference evidence="2" key="1">
    <citation type="submission" date="2009-01" db="EMBL/GenBank/DDBJ databases">
        <title>Complete sequence of chromosome Cyanothece sp. PCC 7425.</title>
        <authorList>
            <consortium name="US DOE Joint Genome Institute"/>
            <person name="Lucas S."/>
            <person name="Copeland A."/>
            <person name="Lapidus A."/>
            <person name="Glavina del Rio T."/>
            <person name="Dalin E."/>
            <person name="Tice H."/>
            <person name="Bruce D."/>
            <person name="Goodwin L."/>
            <person name="Pitluck S."/>
            <person name="Sims D."/>
            <person name="Meineke L."/>
            <person name="Brettin T."/>
            <person name="Detter J.C."/>
            <person name="Han C."/>
            <person name="Larimer F."/>
            <person name="Land M."/>
            <person name="Hauser L."/>
            <person name="Kyrpides N."/>
            <person name="Ovchinnikova G."/>
            <person name="Liberton M."/>
            <person name="Stoeckel J."/>
            <person name="Banerjee A."/>
            <person name="Singh A."/>
            <person name="Page L."/>
            <person name="Sato H."/>
            <person name="Zhao L."/>
            <person name="Sherman L."/>
            <person name="Pakrasi H."/>
            <person name="Richardson P."/>
        </authorList>
    </citation>
    <scope>NUCLEOTIDE SEQUENCE</scope>
    <source>
        <strain evidence="2">PCC 7425</strain>
    </source>
</reference>
<gene>
    <name evidence="2" type="ordered locus">Cyan7425_4271</name>
</gene>
<dbReference type="OrthoDB" id="461349at2"/>
<dbReference type="AlphaFoldDB" id="B8HXN9"/>
<proteinExistence type="predicted"/>
<dbReference type="EMBL" id="CP001344">
    <property type="protein sequence ID" value="ACL46584.1"/>
    <property type="molecule type" value="Genomic_DNA"/>
</dbReference>
<dbReference type="InterPro" id="IPR002716">
    <property type="entry name" value="PIN_dom"/>
</dbReference>
<dbReference type="KEGG" id="cyn:Cyan7425_4271"/>
<dbReference type="SUPFAM" id="SSF88723">
    <property type="entry name" value="PIN domain-like"/>
    <property type="match status" value="1"/>
</dbReference>
<dbReference type="InterPro" id="IPR029060">
    <property type="entry name" value="PIN-like_dom_sf"/>
</dbReference>
<protein>
    <recommendedName>
        <fullName evidence="1">PIN domain-containing protein</fullName>
    </recommendedName>
</protein>
<feature type="domain" description="PIN" evidence="1">
    <location>
        <begin position="5"/>
        <end position="120"/>
    </location>
</feature>
<evidence type="ECO:0000259" key="1">
    <source>
        <dbReference type="Pfam" id="PF01850"/>
    </source>
</evidence>